<gene>
    <name evidence="2" type="ORF">GCM10007423_59520</name>
</gene>
<dbReference type="Pfam" id="PF16819">
    <property type="entry name" value="DUF5074"/>
    <property type="match status" value="1"/>
</dbReference>
<dbReference type="Gene3D" id="2.130.10.10">
    <property type="entry name" value="YVTN repeat-like/Quinoprotein amine dehydrogenase"/>
    <property type="match status" value="1"/>
</dbReference>
<accession>A0ABQ1ZB83</accession>
<dbReference type="InterPro" id="IPR051200">
    <property type="entry name" value="Host-pathogen_enzymatic-act"/>
</dbReference>
<dbReference type="InterPro" id="IPR011045">
    <property type="entry name" value="N2O_reductase_N"/>
</dbReference>
<feature type="signal peptide" evidence="1">
    <location>
        <begin position="1"/>
        <end position="20"/>
    </location>
</feature>
<evidence type="ECO:0000313" key="3">
    <source>
        <dbReference type="Proteomes" id="UP000600214"/>
    </source>
</evidence>
<sequence>MILNKSMKMKKQLASSLAVAFSTVLLWSCNQSDPAAKGDYVSGVFVSNEGNFTQNNGAISYFPRERTTADPDIFAAANGTNLKGGVQDFVAANGKGIILVDNSAAGQDKVEFVDSHTFKSEGTIGAPDIENPREVVLVGNKAYVSCLGTNADLKYTTGYIAVIDITTKKVTKKINVADGPENLVYNNGKLYIGTIQWGAGNKLAIINTTSDEATSPIATPGIANPVGIDANGKLWVNAGSKVLRINTETNVTEATLPIATGGDKTPGNFTFSADLKSIFFVLSGFNAMGKEYGATYKFSISDTQIAMATPLISRYFSGLAVDPLQGLLYAGVSPSYTQAGYAVRYRTDGSVVDSIKVGVIPTGFFFQ</sequence>
<organism evidence="2 3">
    <name type="scientific">Dyadobacter endophyticus</name>
    <dbReference type="NCBI Taxonomy" id="1749036"/>
    <lineage>
        <taxon>Bacteria</taxon>
        <taxon>Pseudomonadati</taxon>
        <taxon>Bacteroidota</taxon>
        <taxon>Cytophagia</taxon>
        <taxon>Cytophagales</taxon>
        <taxon>Spirosomataceae</taxon>
        <taxon>Dyadobacter</taxon>
    </lineage>
</organism>
<dbReference type="PANTHER" id="PTHR47197:SF3">
    <property type="entry name" value="DIHYDRO-HEME D1 DEHYDROGENASE"/>
    <property type="match status" value="1"/>
</dbReference>
<dbReference type="PANTHER" id="PTHR47197">
    <property type="entry name" value="PROTEIN NIRF"/>
    <property type="match status" value="1"/>
</dbReference>
<keyword evidence="1" id="KW-0732">Signal</keyword>
<dbReference type="InterPro" id="IPR015943">
    <property type="entry name" value="WD40/YVTN_repeat-like_dom_sf"/>
</dbReference>
<protein>
    <recommendedName>
        <fullName evidence="4">DUF5074 domain-containing protein</fullName>
    </recommendedName>
</protein>
<name>A0ABQ1ZB83_9BACT</name>
<dbReference type="Proteomes" id="UP000600214">
    <property type="component" value="Unassembled WGS sequence"/>
</dbReference>
<evidence type="ECO:0008006" key="4">
    <source>
        <dbReference type="Google" id="ProtNLM"/>
    </source>
</evidence>
<dbReference type="EMBL" id="BMIA01000006">
    <property type="protein sequence ID" value="GGH53734.1"/>
    <property type="molecule type" value="Genomic_DNA"/>
</dbReference>
<feature type="chain" id="PRO_5046729227" description="DUF5074 domain-containing protein" evidence="1">
    <location>
        <begin position="21"/>
        <end position="367"/>
    </location>
</feature>
<evidence type="ECO:0000313" key="2">
    <source>
        <dbReference type="EMBL" id="GGH53734.1"/>
    </source>
</evidence>
<dbReference type="InterPro" id="IPR031815">
    <property type="entry name" value="DUF5074"/>
</dbReference>
<evidence type="ECO:0000256" key="1">
    <source>
        <dbReference type="SAM" id="SignalP"/>
    </source>
</evidence>
<keyword evidence="3" id="KW-1185">Reference proteome</keyword>
<proteinExistence type="predicted"/>
<comment type="caution">
    <text evidence="2">The sequence shown here is derived from an EMBL/GenBank/DDBJ whole genome shotgun (WGS) entry which is preliminary data.</text>
</comment>
<dbReference type="SUPFAM" id="SSF50974">
    <property type="entry name" value="Nitrous oxide reductase, N-terminal domain"/>
    <property type="match status" value="1"/>
</dbReference>
<reference evidence="3" key="1">
    <citation type="journal article" date="2019" name="Int. J. Syst. Evol. Microbiol.">
        <title>The Global Catalogue of Microorganisms (GCM) 10K type strain sequencing project: providing services to taxonomists for standard genome sequencing and annotation.</title>
        <authorList>
            <consortium name="The Broad Institute Genomics Platform"/>
            <consortium name="The Broad Institute Genome Sequencing Center for Infectious Disease"/>
            <person name="Wu L."/>
            <person name="Ma J."/>
        </authorList>
    </citation>
    <scope>NUCLEOTIDE SEQUENCE [LARGE SCALE GENOMIC DNA]</scope>
    <source>
        <strain evidence="3">CGMCC 1.15288</strain>
    </source>
</reference>